<reference evidence="1 2" key="1">
    <citation type="submission" date="2018-01" db="EMBL/GenBank/DDBJ databases">
        <title>Complete genome sequence of Bacteriovorax stolpii DSM12778.</title>
        <authorList>
            <person name="Tang B."/>
            <person name="Chang J."/>
        </authorList>
    </citation>
    <scope>NUCLEOTIDE SEQUENCE [LARGE SCALE GENOMIC DNA]</scope>
    <source>
        <strain evidence="1 2">DSM 12778</strain>
    </source>
</reference>
<dbReference type="KEGG" id="bsto:C0V70_03460"/>
<dbReference type="PROSITE" id="PS51257">
    <property type="entry name" value="PROKAR_LIPOPROTEIN"/>
    <property type="match status" value="1"/>
</dbReference>
<organism evidence="1 2">
    <name type="scientific">Bacteriovorax stolpii</name>
    <name type="common">Bdellovibrio stolpii</name>
    <dbReference type="NCBI Taxonomy" id="960"/>
    <lineage>
        <taxon>Bacteria</taxon>
        <taxon>Pseudomonadati</taxon>
        <taxon>Bdellovibrionota</taxon>
        <taxon>Bacteriovoracia</taxon>
        <taxon>Bacteriovoracales</taxon>
        <taxon>Bacteriovoracaceae</taxon>
        <taxon>Bacteriovorax</taxon>
    </lineage>
</organism>
<dbReference type="AlphaFoldDB" id="A0A2K9NNS8"/>
<dbReference type="EMBL" id="CP025704">
    <property type="protein sequence ID" value="AUN97180.1"/>
    <property type="molecule type" value="Genomic_DNA"/>
</dbReference>
<dbReference type="RefSeq" id="WP_102242475.1">
    <property type="nucleotide sequence ID" value="NZ_CP025704.1"/>
</dbReference>
<gene>
    <name evidence="1" type="ORF">C0V70_03460</name>
</gene>
<dbReference type="Proteomes" id="UP000235584">
    <property type="component" value="Chromosome"/>
</dbReference>
<accession>A0A2K9NNS8</accession>
<protein>
    <submittedName>
        <fullName evidence="1">Uncharacterized protein</fullName>
    </submittedName>
</protein>
<sequence length="158" mass="17481">MKKSLLFIMLGALVSCASVDSIHKNANCVVWKDQQYWGPYSIEVVENKIFWNGNCKGYNSGCKELSLKVDENKNLLSDEAVIGTIANNELKLAEKHALATMINYNVMSANMEGKQLKTQTAATEPFVDSYKFNDKCSAESALLGGVALDAIYFLQINK</sequence>
<keyword evidence="2" id="KW-1185">Reference proteome</keyword>
<name>A0A2K9NNS8_BACTC</name>
<evidence type="ECO:0000313" key="2">
    <source>
        <dbReference type="Proteomes" id="UP000235584"/>
    </source>
</evidence>
<evidence type="ECO:0000313" key="1">
    <source>
        <dbReference type="EMBL" id="AUN97180.1"/>
    </source>
</evidence>
<proteinExistence type="predicted"/>